<name>A0A835T1E4_CHLIN</name>
<feature type="compositionally biased region" description="Basic residues" evidence="1">
    <location>
        <begin position="315"/>
        <end position="324"/>
    </location>
</feature>
<organism evidence="2 3">
    <name type="scientific">Chlamydomonas incerta</name>
    <dbReference type="NCBI Taxonomy" id="51695"/>
    <lineage>
        <taxon>Eukaryota</taxon>
        <taxon>Viridiplantae</taxon>
        <taxon>Chlorophyta</taxon>
        <taxon>core chlorophytes</taxon>
        <taxon>Chlorophyceae</taxon>
        <taxon>CS clade</taxon>
        <taxon>Chlamydomonadales</taxon>
        <taxon>Chlamydomonadaceae</taxon>
        <taxon>Chlamydomonas</taxon>
    </lineage>
</organism>
<keyword evidence="3" id="KW-1185">Reference proteome</keyword>
<evidence type="ECO:0000313" key="3">
    <source>
        <dbReference type="Proteomes" id="UP000650467"/>
    </source>
</evidence>
<comment type="caution">
    <text evidence="2">The sequence shown here is derived from an EMBL/GenBank/DDBJ whole genome shotgun (WGS) entry which is preliminary data.</text>
</comment>
<evidence type="ECO:0000313" key="2">
    <source>
        <dbReference type="EMBL" id="KAG2435257.1"/>
    </source>
</evidence>
<feature type="compositionally biased region" description="Low complexity" evidence="1">
    <location>
        <begin position="262"/>
        <end position="280"/>
    </location>
</feature>
<feature type="region of interest" description="Disordered" evidence="1">
    <location>
        <begin position="232"/>
        <end position="333"/>
    </location>
</feature>
<protein>
    <submittedName>
        <fullName evidence="2">Uncharacterized protein</fullName>
    </submittedName>
</protein>
<dbReference type="AlphaFoldDB" id="A0A835T1E4"/>
<feature type="compositionally biased region" description="Basic and acidic residues" evidence="1">
    <location>
        <begin position="283"/>
        <end position="314"/>
    </location>
</feature>
<dbReference type="Proteomes" id="UP000650467">
    <property type="component" value="Unassembled WGS sequence"/>
</dbReference>
<feature type="compositionally biased region" description="Basic and acidic residues" evidence="1">
    <location>
        <begin position="1"/>
        <end position="11"/>
    </location>
</feature>
<dbReference type="EMBL" id="JAEHOC010000015">
    <property type="protein sequence ID" value="KAG2435257.1"/>
    <property type="molecule type" value="Genomic_DNA"/>
</dbReference>
<reference evidence="2" key="1">
    <citation type="journal article" date="2020" name="bioRxiv">
        <title>Comparative genomics of Chlamydomonas.</title>
        <authorList>
            <person name="Craig R.J."/>
            <person name="Hasan A.R."/>
            <person name="Ness R.W."/>
            <person name="Keightley P.D."/>
        </authorList>
    </citation>
    <scope>NUCLEOTIDE SEQUENCE</scope>
    <source>
        <strain evidence="2">SAG 7.73</strain>
    </source>
</reference>
<gene>
    <name evidence="2" type="ORF">HXX76_007335</name>
</gene>
<feature type="region of interest" description="Disordered" evidence="1">
    <location>
        <begin position="1"/>
        <end position="36"/>
    </location>
</feature>
<accession>A0A835T1E4</accession>
<feature type="compositionally biased region" description="Low complexity" evidence="1">
    <location>
        <begin position="232"/>
        <end position="247"/>
    </location>
</feature>
<evidence type="ECO:0000256" key="1">
    <source>
        <dbReference type="SAM" id="MobiDB-lite"/>
    </source>
</evidence>
<sequence length="333" mass="34236">MTKTKDKVDSAKKKRKSAAVDDDEPPPQAKGVRFQVEERPAKRRFVLPEGFAPVRARCSVDPKEVAAGQQELWLIQLPTSKAMQMLAAAGTLEVDLRTGAVTAPGAPAHPVATVKDREGATYGLVPESTGMARQVVAVCPVGDDAGAAKAVPISRRLTLVRMSGPGGAPASIAEGVAAGMPEDEAAALARLDASLAAMEAARKESAAIMAAEAGTAVTWAAVAAGAVAAPGGAAGAAPQAAGQAAGAPGRGKEKEKQKHKTPATTPVVAAAAVAAATPATGGDGKKDKKDKSEKKDKKEKKDKEKKEKKSEKKEKKAKKDKKDKKKDTDSDSD</sequence>
<dbReference type="OrthoDB" id="544554at2759"/>
<proteinExistence type="predicted"/>